<dbReference type="EMBL" id="AEQP01000013">
    <property type="protein sequence ID" value="EFV94625.1"/>
    <property type="molecule type" value="Genomic_DNA"/>
</dbReference>
<reference evidence="2 3" key="1">
    <citation type="submission" date="2010-12" db="EMBL/GenBank/DDBJ databases">
        <authorList>
            <person name="Muzny D."/>
            <person name="Qin X."/>
            <person name="Deng J."/>
            <person name="Jiang H."/>
            <person name="Liu Y."/>
            <person name="Qu J."/>
            <person name="Song X.-Z."/>
            <person name="Zhang L."/>
            <person name="Thornton R."/>
            <person name="Coyle M."/>
            <person name="Francisco L."/>
            <person name="Jackson L."/>
            <person name="Javaid M."/>
            <person name="Korchina V."/>
            <person name="Kovar C."/>
            <person name="Mata R."/>
            <person name="Mathew T."/>
            <person name="Ngo R."/>
            <person name="Nguyen L."/>
            <person name="Nguyen N."/>
            <person name="Okwuonu G."/>
            <person name="Ongeri F."/>
            <person name="Pham C."/>
            <person name="Simmons D."/>
            <person name="Wilczek-Boney K."/>
            <person name="Hale W."/>
            <person name="Jakkamsetti A."/>
            <person name="Pham P."/>
            <person name="Ruth R."/>
            <person name="San Lucas F."/>
            <person name="Warren J."/>
            <person name="Zhang J."/>
            <person name="Zhao Z."/>
            <person name="Zhou C."/>
            <person name="Zhu D."/>
            <person name="Lee S."/>
            <person name="Bess C."/>
            <person name="Blankenburg K."/>
            <person name="Forbes L."/>
            <person name="Fu Q."/>
            <person name="Gubbala S."/>
            <person name="Hirani K."/>
            <person name="Jayaseelan J.C."/>
            <person name="Lara F."/>
            <person name="Munidasa M."/>
            <person name="Palculict T."/>
            <person name="Patil S."/>
            <person name="Pu L.-L."/>
            <person name="Saada N."/>
            <person name="Tang L."/>
            <person name="Weissenberger G."/>
            <person name="Zhu Y."/>
            <person name="Hemphill L."/>
            <person name="Shang Y."/>
            <person name="Youmans B."/>
            <person name="Ayvaz T."/>
            <person name="Ross M."/>
            <person name="Santibanez J."/>
            <person name="Aqrawi P."/>
            <person name="Gross S."/>
            <person name="Joshi V."/>
            <person name="Fowler G."/>
            <person name="Nazareth L."/>
            <person name="Reid J."/>
            <person name="Worley K."/>
            <person name="Petrosino J."/>
            <person name="Highlander S."/>
            <person name="Gibbs R."/>
        </authorList>
    </citation>
    <scope>NUCLEOTIDE SEQUENCE [LARGE SCALE GENOMIC DNA]</scope>
    <source>
        <strain evidence="2 3">ATCC 51599</strain>
    </source>
</reference>
<feature type="chain" id="PRO_5003224127" description="DUF4440 domain-containing protein" evidence="1">
    <location>
        <begin position="23"/>
        <end position="82"/>
    </location>
</feature>
<dbReference type="AlphaFoldDB" id="E7RY51"/>
<dbReference type="RefSeq" id="WP_005673926.1">
    <property type="nucleotide sequence ID" value="NZ_CP146288.1"/>
</dbReference>
<name>E7RY51_9BURK</name>
<accession>E7RY51</accession>
<dbReference type="Proteomes" id="UP000011021">
    <property type="component" value="Unassembled WGS sequence"/>
</dbReference>
<sequence>MLRKTIQAFTLFALLSTPIASFSSEASVITGQKSHFNNLIEAQGLKQVIQAITRNDSDTFNKSFTHTTEIIQLKNGTKFLEG</sequence>
<comment type="caution">
    <text evidence="2">The sequence shown here is derived from an EMBL/GenBank/DDBJ whole genome shotgun (WGS) entry which is preliminary data.</text>
</comment>
<gene>
    <name evidence="2" type="ORF">HMPREF0551_1614</name>
</gene>
<keyword evidence="1" id="KW-0732">Signal</keyword>
<keyword evidence="3" id="KW-1185">Reference proteome</keyword>
<dbReference type="HOGENOM" id="CLU_2554068_0_0_4"/>
<evidence type="ECO:0000313" key="2">
    <source>
        <dbReference type="EMBL" id="EFV94625.1"/>
    </source>
</evidence>
<feature type="signal peptide" evidence="1">
    <location>
        <begin position="1"/>
        <end position="22"/>
    </location>
</feature>
<protein>
    <recommendedName>
        <fullName evidence="4">DUF4440 domain-containing protein</fullName>
    </recommendedName>
</protein>
<evidence type="ECO:0008006" key="4">
    <source>
        <dbReference type="Google" id="ProtNLM"/>
    </source>
</evidence>
<evidence type="ECO:0000256" key="1">
    <source>
        <dbReference type="SAM" id="SignalP"/>
    </source>
</evidence>
<proteinExistence type="predicted"/>
<evidence type="ECO:0000313" key="3">
    <source>
        <dbReference type="Proteomes" id="UP000011021"/>
    </source>
</evidence>
<organism evidence="2 3">
    <name type="scientific">Lautropia mirabilis ATCC 51599</name>
    <dbReference type="NCBI Taxonomy" id="887898"/>
    <lineage>
        <taxon>Bacteria</taxon>
        <taxon>Pseudomonadati</taxon>
        <taxon>Pseudomonadota</taxon>
        <taxon>Betaproteobacteria</taxon>
        <taxon>Burkholderiales</taxon>
        <taxon>Burkholderiaceae</taxon>
        <taxon>Lautropia</taxon>
    </lineage>
</organism>